<keyword evidence="1" id="KW-0862">Zinc</keyword>
<evidence type="ECO:0000259" key="2">
    <source>
        <dbReference type="Pfam" id="PF13575"/>
    </source>
</evidence>
<dbReference type="EMBL" id="CAGS01000450">
    <property type="protein sequence ID" value="CCF85507.1"/>
    <property type="molecule type" value="Genomic_DNA"/>
</dbReference>
<gene>
    <name evidence="3" type="ORF">NITHO_5030002</name>
</gene>
<dbReference type="Gene3D" id="1.50.10.10">
    <property type="match status" value="1"/>
</dbReference>
<dbReference type="SMART" id="SM01260">
    <property type="entry name" value="LANC_like"/>
    <property type="match status" value="1"/>
</dbReference>
<dbReference type="PIRSF" id="PIRSF037228">
    <property type="entry name" value="Lant_mod_RumM"/>
    <property type="match status" value="1"/>
</dbReference>
<evidence type="ECO:0000313" key="3">
    <source>
        <dbReference type="EMBL" id="CCF85507.1"/>
    </source>
</evidence>
<dbReference type="Pfam" id="PF13575">
    <property type="entry name" value="DUF4135"/>
    <property type="match status" value="1"/>
</dbReference>
<dbReference type="GO" id="GO:0031179">
    <property type="term" value="P:peptide modification"/>
    <property type="evidence" value="ECO:0007669"/>
    <property type="project" value="InterPro"/>
</dbReference>
<protein>
    <submittedName>
        <fullName evidence="3">Lanthionine synthetase C-like protein</fullName>
    </submittedName>
</protein>
<proteinExistence type="predicted"/>
<evidence type="ECO:0000256" key="1">
    <source>
        <dbReference type="PIRSR" id="PIRSR607822-1"/>
    </source>
</evidence>
<dbReference type="Pfam" id="PF05147">
    <property type="entry name" value="LANC_like"/>
    <property type="match status" value="1"/>
</dbReference>
<accession>I4ELE5</accession>
<dbReference type="NCBIfam" id="TIGR03897">
    <property type="entry name" value="lanti_2_LanM"/>
    <property type="match status" value="1"/>
</dbReference>
<evidence type="ECO:0000313" key="4">
    <source>
        <dbReference type="Proteomes" id="UP000004221"/>
    </source>
</evidence>
<dbReference type="GO" id="GO:0005975">
    <property type="term" value="P:carbohydrate metabolic process"/>
    <property type="evidence" value="ECO:0007669"/>
    <property type="project" value="InterPro"/>
</dbReference>
<keyword evidence="1" id="KW-0479">Metal-binding</keyword>
<dbReference type="InterPro" id="IPR012341">
    <property type="entry name" value="6hp_glycosidase-like_sf"/>
</dbReference>
<organism evidence="3 4">
    <name type="scientific">Nitrolancea hollandica Lb</name>
    <dbReference type="NCBI Taxonomy" id="1129897"/>
    <lineage>
        <taxon>Bacteria</taxon>
        <taxon>Pseudomonadati</taxon>
        <taxon>Thermomicrobiota</taxon>
        <taxon>Thermomicrobia</taxon>
        <taxon>Sphaerobacterales</taxon>
        <taxon>Sphaerobacterineae</taxon>
        <taxon>Sphaerobacteraceae</taxon>
        <taxon>Nitrolancea</taxon>
    </lineage>
</organism>
<dbReference type="InterPro" id="IPR017146">
    <property type="entry name" value="Lanti_2_LanM"/>
</dbReference>
<keyword evidence="4" id="KW-1185">Reference proteome</keyword>
<sequence length="1039" mass="114359">MQRWQAQAPFTTGSYFAQRLAMDGISDEDFLYLLGEPIEALHDRFPTPPYWLAEFARAFSRPPGDDTNSIPLSEMLRGRGAAGFLVAVEPLIRKARERVLAGVQELRQTQRVLPFDPDMSDAVLFADLPPQLLMRLNRTMVLELHVARLQGLLRGDTAEARFHSFVERLHQRETALALFQEYPVLARELTMCFDRWATVSLEFLQRLCVDWEAIRTTFSPEKDPGVLVHVNGDAGDRHRGGRRVMIAEFSSGFQVVYKPRSLAVDVHFQELLDWLNTRGAHPPFRTLSILDRGTHGWVEFVAAQPCSSVDEVQRFYERQGAYLALLYALEATDFHFENLIAAGEHPVLLDLEALFHPRPEESALRQADLPASKTMVHSVLRVGLLPQRLRSNADSGGVDLSGLGATGGQLTPQAVPSWEGAGTDEMRLTRTHMAMPGGQHRPILNGTEVDVLGYAAPIVAGFTTLYGLLRKHRTELLSDDGPLARFVTDDVRVLVRPTRTYARLLGESFHPDVLRNALDRDRLFDRLWVGVAYQPYLAQLIPAEREALLKGDIPLFTTRPNSRDLWSSSNNRITDYFDEPGMALVHRRLQQLSDDDLAQQCWFIRASLATLATRTDRAAWVTHRLIEPHIILDRERLVAAARAAGDRLEALALRGEEDVSWVGLTPLINERKWSVLPLGTGLYDGLPGVALFLAYLGAITREGRYTALAQAALTATRRIYDQSSLTTVGGFVGWGGVIYTLTHLGVLWDQPALVAEAEAMVERLPSLIAQDEHSDILWGSAGCIGALISLYRCAPSDRTLATAIQCGDRLLARAQAAGPGIGWITPAAAGNRPLAGFSHGAAGIAWALLELAGLTGEERFRTAALAAIAYERSLFSAAVGNWPDLREPEAVAQEGRDGRHSFVTAWCHGAPGIGLARLRSLPHLDDAATSAEIDTALKTTLSQGFGSNHSLCHGDLGNLELLLLASQMLEDPQWPDAVRHISAMILESIGRDGWLCGVPLAVEVPGLMTGIAGIGYELLRLAEPRRVPSVLVLAPPVLE</sequence>
<dbReference type="Proteomes" id="UP000004221">
    <property type="component" value="Unassembled WGS sequence"/>
</dbReference>
<dbReference type="InterPro" id="IPR025410">
    <property type="entry name" value="Lant_dehyd"/>
</dbReference>
<dbReference type="InterPro" id="IPR007822">
    <property type="entry name" value="LANC-like"/>
</dbReference>
<name>I4ELE5_9BACT</name>
<dbReference type="AlphaFoldDB" id="I4ELE5"/>
<feature type="domain" description="Lantibiotic biosynthesis protein dehydration" evidence="2">
    <location>
        <begin position="182"/>
        <end position="559"/>
    </location>
</feature>
<feature type="binding site" evidence="1">
    <location>
        <position position="952"/>
    </location>
    <ligand>
        <name>Zn(2+)</name>
        <dbReference type="ChEBI" id="CHEBI:29105"/>
    </ligand>
</feature>
<feature type="binding site" evidence="1">
    <location>
        <position position="907"/>
    </location>
    <ligand>
        <name>Zn(2+)</name>
        <dbReference type="ChEBI" id="CHEBI:29105"/>
    </ligand>
</feature>
<dbReference type="CDD" id="cd04792">
    <property type="entry name" value="LanM-like"/>
    <property type="match status" value="1"/>
</dbReference>
<dbReference type="SUPFAM" id="SSF158745">
    <property type="entry name" value="LanC-like"/>
    <property type="match status" value="1"/>
</dbReference>
<dbReference type="PRINTS" id="PR01950">
    <property type="entry name" value="LANCSUPER"/>
</dbReference>
<feature type="binding site" evidence="1">
    <location>
        <position position="953"/>
    </location>
    <ligand>
        <name>Zn(2+)</name>
        <dbReference type="ChEBI" id="CHEBI:29105"/>
    </ligand>
</feature>
<comment type="caution">
    <text evidence="3">The sequence shown here is derived from an EMBL/GenBank/DDBJ whole genome shotgun (WGS) entry which is preliminary data.</text>
</comment>
<reference evidence="3 4" key="1">
    <citation type="journal article" date="2012" name="ISME J.">
        <title>Nitrification expanded: discovery, physiology and genomics of a nitrite-oxidizing bacterium from the phylum Chloroflexi.</title>
        <authorList>
            <person name="Sorokin D.Y."/>
            <person name="Lucker S."/>
            <person name="Vejmelkova D."/>
            <person name="Kostrikina N.A."/>
            <person name="Kleerebezem R."/>
            <person name="Rijpstra W.I."/>
            <person name="Damste J.S."/>
            <person name="Le Paslier D."/>
            <person name="Muyzer G."/>
            <person name="Wagner M."/>
            <person name="van Loosdrecht M.C."/>
            <person name="Daims H."/>
        </authorList>
    </citation>
    <scope>NUCLEOTIDE SEQUENCE [LARGE SCALE GENOMIC DNA]</scope>
    <source>
        <strain evidence="4">none</strain>
    </source>
</reference>
<dbReference type="GO" id="GO:0046872">
    <property type="term" value="F:metal ion binding"/>
    <property type="evidence" value="ECO:0007669"/>
    <property type="project" value="UniProtKB-KW"/>
</dbReference>